<dbReference type="OrthoDB" id="4571363at2"/>
<dbReference type="GO" id="GO:0016020">
    <property type="term" value="C:membrane"/>
    <property type="evidence" value="ECO:0007669"/>
    <property type="project" value="UniProtKB-SubCell"/>
</dbReference>
<keyword evidence="4 5" id="KW-0472">Membrane</keyword>
<reference evidence="7 8" key="1">
    <citation type="submission" date="2017-05" db="EMBL/GenBank/DDBJ databases">
        <title>Bifidobacterium vansinderenii sp. nov.</title>
        <authorList>
            <person name="Lugli G.A."/>
            <person name="Duranti S."/>
            <person name="Mangifesta M."/>
        </authorList>
    </citation>
    <scope>NUCLEOTIDE SEQUENCE [LARGE SCALE GENOMIC DNA]</scope>
    <source>
        <strain evidence="7 8">Tam10B</strain>
    </source>
</reference>
<comment type="caution">
    <text evidence="7">The sequence shown here is derived from an EMBL/GenBank/DDBJ whole genome shotgun (WGS) entry which is preliminary data.</text>
</comment>
<proteinExistence type="predicted"/>
<dbReference type="GO" id="GO:0140359">
    <property type="term" value="F:ABC-type transporter activity"/>
    <property type="evidence" value="ECO:0007669"/>
    <property type="project" value="InterPro"/>
</dbReference>
<feature type="transmembrane region" description="Helical" evidence="5">
    <location>
        <begin position="404"/>
        <end position="423"/>
    </location>
</feature>
<feature type="domain" description="ABC-2 type transporter transmembrane" evidence="6">
    <location>
        <begin position="19"/>
        <end position="420"/>
    </location>
</feature>
<dbReference type="PANTHER" id="PTHR43077">
    <property type="entry name" value="TRANSPORT PERMEASE YVFS-RELATED"/>
    <property type="match status" value="1"/>
</dbReference>
<feature type="transmembrane region" description="Helical" evidence="5">
    <location>
        <begin position="12"/>
        <end position="33"/>
    </location>
</feature>
<dbReference type="Gene3D" id="3.40.1710.10">
    <property type="entry name" value="abc type-2 transporter like domain"/>
    <property type="match status" value="1"/>
</dbReference>
<evidence type="ECO:0000256" key="4">
    <source>
        <dbReference type="ARBA" id="ARBA00023136"/>
    </source>
</evidence>
<dbReference type="InterPro" id="IPR051328">
    <property type="entry name" value="T7SS_ABC-Transporter"/>
</dbReference>
<dbReference type="PANTHER" id="PTHR43077:SF5">
    <property type="entry name" value="PHAGE INFECTION PROTEIN"/>
    <property type="match status" value="1"/>
</dbReference>
<accession>A0A229VZ47</accession>
<evidence type="ECO:0000256" key="2">
    <source>
        <dbReference type="ARBA" id="ARBA00022692"/>
    </source>
</evidence>
<dbReference type="Pfam" id="PF12698">
    <property type="entry name" value="ABC2_membrane_3"/>
    <property type="match status" value="1"/>
</dbReference>
<protein>
    <submittedName>
        <fullName evidence="7">ABC-2 family transporter protein</fullName>
    </submittedName>
</protein>
<dbReference type="InterPro" id="IPR013525">
    <property type="entry name" value="ABC2_TM"/>
</dbReference>
<sequence length="433" mass="46659">MRTHMQRYAKYVTPLAAIALVSCFMALMFYPMMNANMKELPVAILSLDEGAQTVRGDMNVGDMMVDKLTESAKSSDSDEPASIKWVKVSTQKELDEGFDNRDYYAAIVVPKDFTAKQVAVKQAAVKQNIESATALAQVMTQAQAQAAQQGLTGEAAQQFVQASLQKAAAEQAQSAGASGSSSAAVETGATVKLVIDNAKSPLITNLLKQSVPAMLEKTGATVKVTVFNKGDVTADSSLPTATMMGQNVLIMPVYMMSMLVSFLVVGAFARKNYDDRTQRWATFGEELAVAAVWAFCVALGADCIFAMLGSGWLPGGMLGFLWFASFALMTLFLGLMNVNKFFGLGCGVLGLGLGMASGLLPYELLPEFWQNWVYGWVPQHFIGDGVRDVLYRGDGWWNVGSEPLLIILCVGLVIFVCAGLLPLGRHRAEVSDE</sequence>
<comment type="subcellular location">
    <subcellularLocation>
        <location evidence="1">Membrane</location>
        <topology evidence="1">Multi-pass membrane protein</topology>
    </subcellularLocation>
</comment>
<feature type="transmembrane region" description="Helical" evidence="5">
    <location>
        <begin position="290"/>
        <end position="309"/>
    </location>
</feature>
<dbReference type="Proteomes" id="UP000215433">
    <property type="component" value="Unassembled WGS sequence"/>
</dbReference>
<dbReference type="AlphaFoldDB" id="A0A229VZ47"/>
<evidence type="ECO:0000256" key="3">
    <source>
        <dbReference type="ARBA" id="ARBA00022989"/>
    </source>
</evidence>
<organism evidence="7 8">
    <name type="scientific">Bifidobacterium vansinderenii</name>
    <dbReference type="NCBI Taxonomy" id="1984871"/>
    <lineage>
        <taxon>Bacteria</taxon>
        <taxon>Bacillati</taxon>
        <taxon>Actinomycetota</taxon>
        <taxon>Actinomycetes</taxon>
        <taxon>Bifidobacteriales</taxon>
        <taxon>Bifidobacteriaceae</taxon>
        <taxon>Bifidobacterium</taxon>
    </lineage>
</organism>
<name>A0A229VZ47_9BIFI</name>
<dbReference type="EMBL" id="NEWD01000007">
    <property type="protein sequence ID" value="OXN00887.1"/>
    <property type="molecule type" value="Genomic_DNA"/>
</dbReference>
<dbReference type="PROSITE" id="PS51257">
    <property type="entry name" value="PROKAR_LIPOPROTEIN"/>
    <property type="match status" value="1"/>
</dbReference>
<gene>
    <name evidence="7" type="ORF">Tam10B_0843</name>
</gene>
<evidence type="ECO:0000256" key="5">
    <source>
        <dbReference type="SAM" id="Phobius"/>
    </source>
</evidence>
<feature type="transmembrane region" description="Helical" evidence="5">
    <location>
        <begin position="249"/>
        <end position="269"/>
    </location>
</feature>
<feature type="transmembrane region" description="Helical" evidence="5">
    <location>
        <begin position="341"/>
        <end position="362"/>
    </location>
</feature>
<evidence type="ECO:0000256" key="1">
    <source>
        <dbReference type="ARBA" id="ARBA00004141"/>
    </source>
</evidence>
<evidence type="ECO:0000313" key="7">
    <source>
        <dbReference type="EMBL" id="OXN00887.1"/>
    </source>
</evidence>
<evidence type="ECO:0000313" key="8">
    <source>
        <dbReference type="Proteomes" id="UP000215433"/>
    </source>
</evidence>
<keyword evidence="3 5" id="KW-1133">Transmembrane helix</keyword>
<keyword evidence="8" id="KW-1185">Reference proteome</keyword>
<keyword evidence="2 5" id="KW-0812">Transmembrane</keyword>
<feature type="transmembrane region" description="Helical" evidence="5">
    <location>
        <begin position="315"/>
        <end position="334"/>
    </location>
</feature>
<evidence type="ECO:0000259" key="6">
    <source>
        <dbReference type="Pfam" id="PF12698"/>
    </source>
</evidence>
<dbReference type="RefSeq" id="WP_093960011.1">
    <property type="nucleotide sequence ID" value="NZ_NEWD01000007.1"/>
</dbReference>